<proteinExistence type="predicted"/>
<evidence type="ECO:0000256" key="1">
    <source>
        <dbReference type="SAM" id="SignalP"/>
    </source>
</evidence>
<dbReference type="PANTHER" id="PTHR24094">
    <property type="entry name" value="SECRETED PROTEIN"/>
    <property type="match status" value="1"/>
</dbReference>
<dbReference type="EMBL" id="CP011542">
    <property type="protein sequence ID" value="AKK05726.1"/>
    <property type="molecule type" value="Genomic_DNA"/>
</dbReference>
<evidence type="ECO:0000313" key="3">
    <source>
        <dbReference type="EMBL" id="AKK05726.1"/>
    </source>
</evidence>
<accession>A0A0G3GX46</accession>
<protein>
    <submittedName>
        <fullName evidence="3">Putative DUF1524 family protein</fullName>
    </submittedName>
</protein>
<feature type="chain" id="PRO_5038726520" evidence="1">
    <location>
        <begin position="21"/>
        <end position="230"/>
    </location>
</feature>
<dbReference type="Pfam" id="PF07510">
    <property type="entry name" value="GmrSD_C"/>
    <property type="match status" value="1"/>
</dbReference>
<feature type="domain" description="GmrSD restriction endonucleases C-terminal" evidence="2">
    <location>
        <begin position="85"/>
        <end position="221"/>
    </location>
</feature>
<evidence type="ECO:0000259" key="2">
    <source>
        <dbReference type="Pfam" id="PF07510"/>
    </source>
</evidence>
<dbReference type="Proteomes" id="UP000035199">
    <property type="component" value="Chromosome"/>
</dbReference>
<dbReference type="PATRIC" id="fig|571915.4.peg.1483"/>
<reference evidence="3 4" key="1">
    <citation type="journal article" date="2015" name="Genome Announc.">
        <title>Complete Genome Sequence of the Type Strain Corynebacterium mustelae DSM 45274, Isolated from Various Tissues of a Male Ferret with Lethal Sepsis.</title>
        <authorList>
            <person name="Ruckert C."/>
            <person name="Eimer J."/>
            <person name="Winkler A."/>
            <person name="Tauch A."/>
        </authorList>
    </citation>
    <scope>NUCLEOTIDE SEQUENCE [LARGE SCALE GENOMIC DNA]</scope>
    <source>
        <strain evidence="3 4">DSM 45274</strain>
    </source>
</reference>
<evidence type="ECO:0000313" key="4">
    <source>
        <dbReference type="Proteomes" id="UP000035199"/>
    </source>
</evidence>
<name>A0A0G3GX46_9CORY</name>
<dbReference type="PROSITE" id="PS51257">
    <property type="entry name" value="PROKAR_LIPOPROTEIN"/>
    <property type="match status" value="1"/>
</dbReference>
<dbReference type="PANTHER" id="PTHR24094:SF15">
    <property type="entry name" value="AMP-DEPENDENT SYNTHETASE_LIGASE DOMAIN-CONTAINING PROTEIN-RELATED"/>
    <property type="match status" value="1"/>
</dbReference>
<reference evidence="4" key="2">
    <citation type="submission" date="2015-05" db="EMBL/GenBank/DDBJ databases">
        <title>Complete genome sequence of Corynebacterium mustelae DSM 45274, isolated from various tissues of a male ferret with lethal sepsis.</title>
        <authorList>
            <person name="Ruckert C."/>
            <person name="Albersmeier A."/>
            <person name="Winkler A."/>
            <person name="Tauch A."/>
        </authorList>
    </citation>
    <scope>NUCLEOTIDE SEQUENCE [LARGE SCALE GENOMIC DNA]</scope>
    <source>
        <strain evidence="4">DSM 45274</strain>
    </source>
</reference>
<keyword evidence="1" id="KW-0732">Signal</keyword>
<gene>
    <name evidence="3" type="ORF">CMUST_06960</name>
</gene>
<dbReference type="AlphaFoldDB" id="A0A0G3GX46"/>
<sequence length="230" mass="25378">MKRTFALILLACSFMMASCAVITDHMASQLPEASISDSNADPYVAMLHGLPARVFDPNLPEYNRQAFGQRWSDDVAVEGGHNGCDTRNDTLARDLTEVAFKPGTRDCVVTSGVLADPYTGATINFVRGNGTSEEVPIDHVVALADAWYAGAHLWEESRRQDFANDPINLQATTKDANRAKSAKTADAWLPPNPDYQCDYARRQIEIKTRYYLAVTDAERFALEQVLGTCL</sequence>
<organism evidence="3 4">
    <name type="scientific">Corynebacterium mustelae</name>
    <dbReference type="NCBI Taxonomy" id="571915"/>
    <lineage>
        <taxon>Bacteria</taxon>
        <taxon>Bacillati</taxon>
        <taxon>Actinomycetota</taxon>
        <taxon>Actinomycetes</taxon>
        <taxon>Mycobacteriales</taxon>
        <taxon>Corynebacteriaceae</taxon>
        <taxon>Corynebacterium</taxon>
    </lineage>
</organism>
<dbReference type="KEGG" id="cmv:CMUST_06960"/>
<keyword evidence="4" id="KW-1185">Reference proteome</keyword>
<feature type="signal peptide" evidence="1">
    <location>
        <begin position="1"/>
        <end position="20"/>
    </location>
</feature>
<dbReference type="InterPro" id="IPR011089">
    <property type="entry name" value="GmrSD_C"/>
</dbReference>
<dbReference type="STRING" id="571915.CMUST_06960"/>